<evidence type="ECO:0000256" key="9">
    <source>
        <dbReference type="RuleBase" id="RU000488"/>
    </source>
</evidence>
<reference evidence="10" key="1">
    <citation type="submission" date="2020-06" db="EMBL/GenBank/DDBJ databases">
        <authorList>
            <person name="Li T."/>
            <person name="Hu X."/>
            <person name="Zhang T."/>
            <person name="Song X."/>
            <person name="Zhang H."/>
            <person name="Dai N."/>
            <person name="Sheng W."/>
            <person name="Hou X."/>
            <person name="Wei L."/>
        </authorList>
    </citation>
    <scope>NUCLEOTIDE SEQUENCE</scope>
    <source>
        <strain evidence="10">KEN8</strain>
        <tissue evidence="10">Leaf</tissue>
    </source>
</reference>
<sequence>MHGSTDALLTTNHISAFILEGKRRSLKSLCGADYARNLYETRIGKLDAPDVKTLDPEIRQYSDLPSWIDNNTEQLRGNSILMLAREQLLLNILSKYAFSSMIEGKDEGMSTCELSGGARIHYISKIYLWRPWSLVEEFQTYLFVFMHAGNQWKLYEVAKRRNSIGVLEAGALKTTTQMMIKETRMSLQSDNGGLGLLRIREQLEPFSHTCRLGWWGRSWASAFMGFIENYSKAKQRYLRSREELSPGLHLASAAEAGGLYSFDYAMLGASSKLAAILLTYPCQVIRARLQQRPCIQGIPKYMDTWHVMKETAQFEGPRGFYKGITANMVKNAPAASITFIVYENVLIC</sequence>
<evidence type="ECO:0000256" key="4">
    <source>
        <dbReference type="ARBA" id="ARBA00022692"/>
    </source>
</evidence>
<protein>
    <submittedName>
        <fullName evidence="10">Folate transporter 1, chloroplastic</fullName>
    </submittedName>
</protein>
<keyword evidence="5" id="KW-0677">Repeat</keyword>
<comment type="caution">
    <text evidence="10">The sequence shown here is derived from an EMBL/GenBank/DDBJ whole genome shotgun (WGS) entry which is preliminary data.</text>
</comment>
<comment type="subcellular location">
    <subcellularLocation>
        <location evidence="1">Membrane</location>
        <topology evidence="1">Multi-pass membrane protein</topology>
    </subcellularLocation>
</comment>
<keyword evidence="3 9" id="KW-0813">Transport</keyword>
<dbReference type="GO" id="GO:0016020">
    <property type="term" value="C:membrane"/>
    <property type="evidence" value="ECO:0007669"/>
    <property type="project" value="UniProtKB-SubCell"/>
</dbReference>
<evidence type="ECO:0000256" key="8">
    <source>
        <dbReference type="PROSITE-ProRule" id="PRU00282"/>
    </source>
</evidence>
<dbReference type="Pfam" id="PF00153">
    <property type="entry name" value="Mito_carr"/>
    <property type="match status" value="1"/>
</dbReference>
<keyword evidence="6" id="KW-1133">Transmembrane helix</keyword>
<keyword evidence="7 8" id="KW-0472">Membrane</keyword>
<evidence type="ECO:0000256" key="5">
    <source>
        <dbReference type="ARBA" id="ARBA00022737"/>
    </source>
</evidence>
<reference evidence="10" key="2">
    <citation type="journal article" date="2024" name="Plant">
        <title>Genomic evolution and insights into agronomic trait innovations of Sesamum species.</title>
        <authorList>
            <person name="Miao H."/>
            <person name="Wang L."/>
            <person name="Qu L."/>
            <person name="Liu H."/>
            <person name="Sun Y."/>
            <person name="Le M."/>
            <person name="Wang Q."/>
            <person name="Wei S."/>
            <person name="Zheng Y."/>
            <person name="Lin W."/>
            <person name="Duan Y."/>
            <person name="Cao H."/>
            <person name="Xiong S."/>
            <person name="Wang X."/>
            <person name="Wei L."/>
            <person name="Li C."/>
            <person name="Ma Q."/>
            <person name="Ju M."/>
            <person name="Zhao R."/>
            <person name="Li G."/>
            <person name="Mu C."/>
            <person name="Tian Q."/>
            <person name="Mei H."/>
            <person name="Zhang T."/>
            <person name="Gao T."/>
            <person name="Zhang H."/>
        </authorList>
    </citation>
    <scope>NUCLEOTIDE SEQUENCE</scope>
    <source>
        <strain evidence="10">KEN8</strain>
    </source>
</reference>
<accession>A0AAW2J293</accession>
<dbReference type="PANTHER" id="PTHR45683">
    <property type="entry name" value="MITOCHONDRIAL NICOTINAMIDE ADENINE DINUCLEOTIDE TRANSPORTER 1-RELATED-RELATED"/>
    <property type="match status" value="1"/>
</dbReference>
<dbReference type="EMBL" id="JACGWM010001740">
    <property type="protein sequence ID" value="KAL0288557.1"/>
    <property type="molecule type" value="Genomic_DNA"/>
</dbReference>
<dbReference type="InterPro" id="IPR018108">
    <property type="entry name" value="MCP_transmembrane"/>
</dbReference>
<proteinExistence type="inferred from homology"/>
<dbReference type="PROSITE" id="PS50920">
    <property type="entry name" value="SOLCAR"/>
    <property type="match status" value="1"/>
</dbReference>
<gene>
    <name evidence="10" type="ORF">Scaly_2726400</name>
</gene>
<dbReference type="InterPro" id="IPR023395">
    <property type="entry name" value="MCP_dom_sf"/>
</dbReference>
<dbReference type="SUPFAM" id="SSF103506">
    <property type="entry name" value="Mitochondrial carrier"/>
    <property type="match status" value="1"/>
</dbReference>
<dbReference type="InterPro" id="IPR044712">
    <property type="entry name" value="SLC25A32-like"/>
</dbReference>
<evidence type="ECO:0000256" key="6">
    <source>
        <dbReference type="ARBA" id="ARBA00022989"/>
    </source>
</evidence>
<dbReference type="GO" id="GO:0055085">
    <property type="term" value="P:transmembrane transport"/>
    <property type="evidence" value="ECO:0007669"/>
    <property type="project" value="InterPro"/>
</dbReference>
<feature type="repeat" description="Solcar" evidence="8">
    <location>
        <begin position="259"/>
        <end position="348"/>
    </location>
</feature>
<evidence type="ECO:0000256" key="3">
    <source>
        <dbReference type="ARBA" id="ARBA00022448"/>
    </source>
</evidence>
<name>A0AAW2J293_9LAMI</name>
<dbReference type="GO" id="GO:0006862">
    <property type="term" value="P:nucleotide transport"/>
    <property type="evidence" value="ECO:0007669"/>
    <property type="project" value="InterPro"/>
</dbReference>
<comment type="similarity">
    <text evidence="2 9">Belongs to the mitochondrial carrier (TC 2.A.29) family.</text>
</comment>
<evidence type="ECO:0000313" key="10">
    <source>
        <dbReference type="EMBL" id="KAL0288557.1"/>
    </source>
</evidence>
<evidence type="ECO:0000256" key="2">
    <source>
        <dbReference type="ARBA" id="ARBA00006375"/>
    </source>
</evidence>
<dbReference type="AlphaFoldDB" id="A0AAW2J293"/>
<evidence type="ECO:0000256" key="1">
    <source>
        <dbReference type="ARBA" id="ARBA00004141"/>
    </source>
</evidence>
<evidence type="ECO:0000256" key="7">
    <source>
        <dbReference type="ARBA" id="ARBA00023136"/>
    </source>
</evidence>
<organism evidence="10">
    <name type="scientific">Sesamum calycinum</name>
    <dbReference type="NCBI Taxonomy" id="2727403"/>
    <lineage>
        <taxon>Eukaryota</taxon>
        <taxon>Viridiplantae</taxon>
        <taxon>Streptophyta</taxon>
        <taxon>Embryophyta</taxon>
        <taxon>Tracheophyta</taxon>
        <taxon>Spermatophyta</taxon>
        <taxon>Magnoliopsida</taxon>
        <taxon>eudicotyledons</taxon>
        <taxon>Gunneridae</taxon>
        <taxon>Pentapetalae</taxon>
        <taxon>asterids</taxon>
        <taxon>lamiids</taxon>
        <taxon>Lamiales</taxon>
        <taxon>Pedaliaceae</taxon>
        <taxon>Sesamum</taxon>
    </lineage>
</organism>
<dbReference type="Gene3D" id="1.50.40.10">
    <property type="entry name" value="Mitochondrial carrier domain"/>
    <property type="match status" value="1"/>
</dbReference>
<keyword evidence="4 8" id="KW-0812">Transmembrane</keyword>